<reference evidence="3" key="1">
    <citation type="submission" date="2019-04" db="EMBL/GenBank/DDBJ databases">
        <title>Friends and foes A comparative genomics studyof 23 Aspergillus species from section Flavi.</title>
        <authorList>
            <consortium name="DOE Joint Genome Institute"/>
            <person name="Kjaerbolling I."/>
            <person name="Vesth T."/>
            <person name="Frisvad J.C."/>
            <person name="Nybo J.L."/>
            <person name="Theobald S."/>
            <person name="Kildgaard S."/>
            <person name="Isbrandt T."/>
            <person name="Kuo A."/>
            <person name="Sato A."/>
            <person name="Lyhne E.K."/>
            <person name="Kogle M.E."/>
            <person name="Wiebenga A."/>
            <person name="Kun R.S."/>
            <person name="Lubbers R.J."/>
            <person name="Makela M.R."/>
            <person name="Barry K."/>
            <person name="Chovatia M."/>
            <person name="Clum A."/>
            <person name="Daum C."/>
            <person name="Haridas S."/>
            <person name="He G."/>
            <person name="LaButti K."/>
            <person name="Lipzen A."/>
            <person name="Mondo S."/>
            <person name="Riley R."/>
            <person name="Salamov A."/>
            <person name="Simmons B.A."/>
            <person name="Magnuson J.K."/>
            <person name="Henrissat B."/>
            <person name="Mortensen U.H."/>
            <person name="Larsen T.O."/>
            <person name="Devries R.P."/>
            <person name="Grigoriev I.V."/>
            <person name="Machida M."/>
            <person name="Baker S.E."/>
            <person name="Andersen M.R."/>
        </authorList>
    </citation>
    <scope>NUCLEOTIDE SEQUENCE [LARGE SCALE GENOMIC DNA]</scope>
    <source>
        <strain evidence="3">CBS 130017</strain>
    </source>
</reference>
<organism evidence="2 3">
    <name type="scientific">Aspergillus sergii</name>
    <dbReference type="NCBI Taxonomy" id="1034303"/>
    <lineage>
        <taxon>Eukaryota</taxon>
        <taxon>Fungi</taxon>
        <taxon>Dikarya</taxon>
        <taxon>Ascomycota</taxon>
        <taxon>Pezizomycotina</taxon>
        <taxon>Eurotiomycetes</taxon>
        <taxon>Eurotiomycetidae</taxon>
        <taxon>Eurotiales</taxon>
        <taxon>Aspergillaceae</taxon>
        <taxon>Aspergillus</taxon>
        <taxon>Aspergillus subgen. Circumdati</taxon>
    </lineage>
</organism>
<sequence>MYPWRQWPIQIGSALSHFHEAGWAHMDIKPSNVVRDAEGNSILIDISGIGGITHAWRALLKFGRRLRPLNFHLTRVG</sequence>
<accession>A0A5N6X2M2</accession>
<dbReference type="EMBL" id="ML741794">
    <property type="protein sequence ID" value="KAE8327153.1"/>
    <property type="molecule type" value="Genomic_DNA"/>
</dbReference>
<dbReference type="InterPro" id="IPR000719">
    <property type="entry name" value="Prot_kinase_dom"/>
</dbReference>
<protein>
    <recommendedName>
        <fullName evidence="1">Protein kinase domain-containing protein</fullName>
    </recommendedName>
</protein>
<dbReference type="Gene3D" id="1.10.510.10">
    <property type="entry name" value="Transferase(Phosphotransferase) domain 1"/>
    <property type="match status" value="1"/>
</dbReference>
<feature type="domain" description="Protein kinase" evidence="1">
    <location>
        <begin position="1"/>
        <end position="77"/>
    </location>
</feature>
<keyword evidence="3" id="KW-1185">Reference proteome</keyword>
<dbReference type="GO" id="GO:0005524">
    <property type="term" value="F:ATP binding"/>
    <property type="evidence" value="ECO:0007669"/>
    <property type="project" value="InterPro"/>
</dbReference>
<dbReference type="PROSITE" id="PS50011">
    <property type="entry name" value="PROTEIN_KINASE_DOM"/>
    <property type="match status" value="1"/>
</dbReference>
<dbReference type="AlphaFoldDB" id="A0A5N6X2M2"/>
<proteinExistence type="predicted"/>
<evidence type="ECO:0000313" key="3">
    <source>
        <dbReference type="Proteomes" id="UP000325945"/>
    </source>
</evidence>
<evidence type="ECO:0000259" key="1">
    <source>
        <dbReference type="PROSITE" id="PS50011"/>
    </source>
</evidence>
<evidence type="ECO:0000313" key="2">
    <source>
        <dbReference type="EMBL" id="KAE8327153.1"/>
    </source>
</evidence>
<gene>
    <name evidence="2" type="ORF">BDV39DRAFT_175904</name>
</gene>
<dbReference type="Proteomes" id="UP000325945">
    <property type="component" value="Unassembled WGS sequence"/>
</dbReference>
<dbReference type="GO" id="GO:0004672">
    <property type="term" value="F:protein kinase activity"/>
    <property type="evidence" value="ECO:0007669"/>
    <property type="project" value="InterPro"/>
</dbReference>
<dbReference type="SUPFAM" id="SSF56112">
    <property type="entry name" value="Protein kinase-like (PK-like)"/>
    <property type="match status" value="1"/>
</dbReference>
<name>A0A5N6X2M2_9EURO</name>
<dbReference type="InterPro" id="IPR011009">
    <property type="entry name" value="Kinase-like_dom_sf"/>
</dbReference>